<sequence length="146" mass="17074">MIHEGTTYEKLFGKLPKYDQLRAFRDVIFYENIYPYVTQEVFKIVQLPTTTTVVKFSQWRDAMTQEIQALEENDTWSLEQLPKGKKVYKIKYKATGEIEKYKAQLVAKGYTQIEGEDYIETFALVAKMTIVQCLLTVAMAKGWELH</sequence>
<dbReference type="InterPro" id="IPR013103">
    <property type="entry name" value="RVT_2"/>
</dbReference>
<evidence type="ECO:0000313" key="3">
    <source>
        <dbReference type="Proteomes" id="UP000257109"/>
    </source>
</evidence>
<comment type="caution">
    <text evidence="2">The sequence shown here is derived from an EMBL/GenBank/DDBJ whole genome shotgun (WGS) entry which is preliminary data.</text>
</comment>
<name>A0A371HVF0_MUCPR</name>
<protein>
    <recommendedName>
        <fullName evidence="1">Reverse transcriptase Ty1/copia-type domain-containing protein</fullName>
    </recommendedName>
</protein>
<keyword evidence="3" id="KW-1185">Reference proteome</keyword>
<feature type="non-terminal residue" evidence="2">
    <location>
        <position position="1"/>
    </location>
</feature>
<evidence type="ECO:0000313" key="2">
    <source>
        <dbReference type="EMBL" id="RDY06758.1"/>
    </source>
</evidence>
<dbReference type="OrthoDB" id="413361at2759"/>
<feature type="domain" description="Reverse transcriptase Ty1/copia-type" evidence="1">
    <location>
        <begin position="73"/>
        <end position="146"/>
    </location>
</feature>
<accession>A0A371HVF0</accession>
<evidence type="ECO:0000259" key="1">
    <source>
        <dbReference type="Pfam" id="PF07727"/>
    </source>
</evidence>
<dbReference type="AlphaFoldDB" id="A0A371HVF0"/>
<dbReference type="STRING" id="157652.A0A371HVF0"/>
<organism evidence="2 3">
    <name type="scientific">Mucuna pruriens</name>
    <name type="common">Velvet bean</name>
    <name type="synonym">Dolichos pruriens</name>
    <dbReference type="NCBI Taxonomy" id="157652"/>
    <lineage>
        <taxon>Eukaryota</taxon>
        <taxon>Viridiplantae</taxon>
        <taxon>Streptophyta</taxon>
        <taxon>Embryophyta</taxon>
        <taxon>Tracheophyta</taxon>
        <taxon>Spermatophyta</taxon>
        <taxon>Magnoliopsida</taxon>
        <taxon>eudicotyledons</taxon>
        <taxon>Gunneridae</taxon>
        <taxon>Pentapetalae</taxon>
        <taxon>rosids</taxon>
        <taxon>fabids</taxon>
        <taxon>Fabales</taxon>
        <taxon>Fabaceae</taxon>
        <taxon>Papilionoideae</taxon>
        <taxon>50 kb inversion clade</taxon>
        <taxon>NPAAA clade</taxon>
        <taxon>indigoferoid/millettioid clade</taxon>
        <taxon>Phaseoleae</taxon>
        <taxon>Mucuna</taxon>
    </lineage>
</organism>
<dbReference type="Pfam" id="PF07727">
    <property type="entry name" value="RVT_2"/>
    <property type="match status" value="1"/>
</dbReference>
<dbReference type="Proteomes" id="UP000257109">
    <property type="component" value="Unassembled WGS sequence"/>
</dbReference>
<proteinExistence type="predicted"/>
<dbReference type="EMBL" id="QJKJ01001618">
    <property type="protein sequence ID" value="RDY06758.1"/>
    <property type="molecule type" value="Genomic_DNA"/>
</dbReference>
<gene>
    <name evidence="2" type="ORF">CR513_09204</name>
</gene>
<reference evidence="2" key="1">
    <citation type="submission" date="2018-05" db="EMBL/GenBank/DDBJ databases">
        <title>Draft genome of Mucuna pruriens seed.</title>
        <authorList>
            <person name="Nnadi N.E."/>
            <person name="Vos R."/>
            <person name="Hasami M.H."/>
            <person name="Devisetty U.K."/>
            <person name="Aguiy J.C."/>
        </authorList>
    </citation>
    <scope>NUCLEOTIDE SEQUENCE [LARGE SCALE GENOMIC DNA]</scope>
    <source>
        <strain evidence="2">JCA_2017</strain>
    </source>
</reference>